<evidence type="ECO:0000259" key="2">
    <source>
        <dbReference type="Pfam" id="PF14780"/>
    </source>
</evidence>
<organism evidence="3 4">
    <name type="scientific">Oreochromis niloticus</name>
    <name type="common">Nile tilapia</name>
    <name type="synonym">Tilapia nilotica</name>
    <dbReference type="NCBI Taxonomy" id="8128"/>
    <lineage>
        <taxon>Eukaryota</taxon>
        <taxon>Metazoa</taxon>
        <taxon>Chordata</taxon>
        <taxon>Craniata</taxon>
        <taxon>Vertebrata</taxon>
        <taxon>Euteleostomi</taxon>
        <taxon>Actinopterygii</taxon>
        <taxon>Neopterygii</taxon>
        <taxon>Teleostei</taxon>
        <taxon>Neoteleostei</taxon>
        <taxon>Acanthomorphata</taxon>
        <taxon>Ovalentaria</taxon>
        <taxon>Cichlomorphae</taxon>
        <taxon>Cichliformes</taxon>
        <taxon>Cichlidae</taxon>
        <taxon>African cichlids</taxon>
        <taxon>Pseudocrenilabrinae</taxon>
        <taxon>Oreochromini</taxon>
        <taxon>Oreochromis</taxon>
    </lineage>
</organism>
<reference evidence="3" key="2">
    <citation type="submission" date="2025-09" db="UniProtKB">
        <authorList>
            <consortium name="Ensembl"/>
        </authorList>
    </citation>
    <scope>IDENTIFICATION</scope>
</reference>
<reference evidence="3" key="1">
    <citation type="submission" date="2025-08" db="UniProtKB">
        <authorList>
            <consortium name="Ensembl"/>
        </authorList>
    </citation>
    <scope>IDENTIFICATION</scope>
</reference>
<protein>
    <submittedName>
        <fullName evidence="3">Nucleolus and neural progenitor protein</fullName>
    </submittedName>
</protein>
<dbReference type="AlphaFoldDB" id="A0A669BHE4"/>
<dbReference type="Ensembl" id="ENSONIT00000045047.1">
    <property type="protein sequence ID" value="ENSONIP00000033969.1"/>
    <property type="gene ID" value="ENSONIG00000004312.2"/>
</dbReference>
<dbReference type="GO" id="GO:0005634">
    <property type="term" value="C:nucleus"/>
    <property type="evidence" value="ECO:0007669"/>
    <property type="project" value="TreeGrafter"/>
</dbReference>
<dbReference type="InParanoid" id="A0A669BHE4"/>
<keyword evidence="4" id="KW-1185">Reference proteome</keyword>
<dbReference type="Proteomes" id="UP000005207">
    <property type="component" value="Unplaced"/>
</dbReference>
<dbReference type="InterPro" id="IPR027951">
    <property type="entry name" value="Nepro_N"/>
</dbReference>
<evidence type="ECO:0000313" key="3">
    <source>
        <dbReference type="Ensembl" id="ENSONIP00000033969.1"/>
    </source>
</evidence>
<dbReference type="FunCoup" id="A0A669BHE4">
    <property type="interactions" value="1281"/>
</dbReference>
<feature type="domain" description="Nucleolus and neural progenitor protein-like N-terminal" evidence="2">
    <location>
        <begin position="6"/>
        <end position="217"/>
    </location>
</feature>
<proteinExistence type="predicted"/>
<evidence type="ECO:0000313" key="4">
    <source>
        <dbReference type="Proteomes" id="UP000005207"/>
    </source>
</evidence>
<feature type="region of interest" description="Disordered" evidence="1">
    <location>
        <begin position="444"/>
        <end position="485"/>
    </location>
</feature>
<name>A0A669BHE4_ORENI</name>
<sequence>MAVELWNRVNVPFPSAVSAVRVPFTAQTAADVETLLTESENVLKLVRSEILQTEVRLLYELLYVLNNSSRGNKTFKALKQVEQCANRLKNMKLEAALQELSDLCPNRIQSFCHSLQWGVCVCVCVCVCFRQLSIKDGQCFVPSQPRLEWICLKVLGAARLMSCTLSRCSRAFTLSKQQMKWEEFVILNVVITSMLSRLWVIFRGVLLALSGLYRQLLELLGDVARAQPMPFLTDFSLPADLAQFLGSSDALLLTKHPAHSRARQEKKQAAKKLPAEAKKTCTQKRKLKEDLGVAVKRGVGLGADRKSFFKLCRTFTEGKSTPKQMCRADRRHEFQKQVREAASFSHMEIRVDEMIRWCKSQRMGKEKRLLTFLRLKCRQMKCLEAAGYNVQRKLQTFKKEACWASSPEGSAPKTLRSLASRRRSVHGIICFHSLRRRFMMRGGVKRKEQAGRQRRARLSGDDQRSRTAREATHQSTDSDTHNDIDDIFASAGL</sequence>
<dbReference type="Pfam" id="PF14780">
    <property type="entry name" value="NEPRO_N"/>
    <property type="match status" value="1"/>
</dbReference>
<feature type="compositionally biased region" description="Basic and acidic residues" evidence="1">
    <location>
        <begin position="458"/>
        <end position="484"/>
    </location>
</feature>
<dbReference type="InterPro" id="IPR052835">
    <property type="entry name" value="Nepro"/>
</dbReference>
<gene>
    <name evidence="3" type="primary">nepro</name>
</gene>
<dbReference type="OMA" id="EFVLMKI"/>
<dbReference type="PANTHER" id="PTHR34761:SF1">
    <property type="entry name" value="NUCLEOLUS AND NEURAL PROGENITOR PROTEIN"/>
    <property type="match status" value="1"/>
</dbReference>
<evidence type="ECO:0000256" key="1">
    <source>
        <dbReference type="SAM" id="MobiDB-lite"/>
    </source>
</evidence>
<dbReference type="GO" id="GO:0045747">
    <property type="term" value="P:positive regulation of Notch signaling pathway"/>
    <property type="evidence" value="ECO:0007669"/>
    <property type="project" value="TreeGrafter"/>
</dbReference>
<dbReference type="PANTHER" id="PTHR34761">
    <property type="entry name" value="NUCLEOLUS AND NEURAL PROGENITOR PROTEIN"/>
    <property type="match status" value="1"/>
</dbReference>
<dbReference type="GeneTree" id="ENSGT00390000007644"/>
<accession>A0A669BHE4</accession>